<evidence type="ECO:0000259" key="6">
    <source>
        <dbReference type="PROSITE" id="PS51883"/>
    </source>
</evidence>
<evidence type="ECO:0000313" key="8">
    <source>
        <dbReference type="Proteomes" id="UP000663879"/>
    </source>
</evidence>
<accession>A0A813R4A8</accession>
<keyword evidence="4" id="KW-0342">GTP-binding</keyword>
<reference evidence="7" key="1">
    <citation type="submission" date="2021-02" db="EMBL/GenBank/DDBJ databases">
        <authorList>
            <person name="Nowell W R."/>
        </authorList>
    </citation>
    <scope>NUCLEOTIDE SEQUENCE</scope>
    <source>
        <strain evidence="7">Ploen Becks lab</strain>
    </source>
</reference>
<dbReference type="Proteomes" id="UP000663879">
    <property type="component" value="Unassembled WGS sequence"/>
</dbReference>
<sequence length="361" mass="40215">MIIKRLFSSSIYYFSKSLPNNPKLPRGKKDSLSPSQFFVDHKTTRIKAGNGGDGLVSFMHLKGNEFAGPDGGDGGNGGHVIFKIEPGLKSLNKIQSMYQAENGEEGQSYHMKGKSGQHLIIKVPVGTIFKSETGEVHELTEKKPMFVAARGGAGGKGNYYYLSNENRRPKQFEAGHKGEQFIYDLELKLIADAALIGYPNVGKSSLLNALTRARAKIGDYSFTTLHPQVGVVEYEDFVQISIADLPGILPDLTRGFGTKYLHHLEKCKILVFVLDLSKNPHQEYLDMKNALDTFDISFVKNKPRIIVGHKIDDNASEANLNDLRSRIQVPIIPMSAEKKINLTKFLKILRDVYDNCENKKI</sequence>
<dbReference type="AlphaFoldDB" id="A0A813R4A8"/>
<gene>
    <name evidence="7" type="ORF">OXX778_LOCUS5243</name>
</gene>
<dbReference type="Pfam" id="PF01926">
    <property type="entry name" value="MMR_HSR1"/>
    <property type="match status" value="1"/>
</dbReference>
<dbReference type="Pfam" id="PF01018">
    <property type="entry name" value="GTP1_OBG"/>
    <property type="match status" value="1"/>
</dbReference>
<dbReference type="Gene3D" id="3.40.50.300">
    <property type="entry name" value="P-loop containing nucleotide triphosphate hydrolases"/>
    <property type="match status" value="1"/>
</dbReference>
<dbReference type="PROSITE" id="PS51883">
    <property type="entry name" value="OBG"/>
    <property type="match status" value="1"/>
</dbReference>
<dbReference type="EMBL" id="CAJNOC010000560">
    <property type="protein sequence ID" value="CAF0776776.1"/>
    <property type="molecule type" value="Genomic_DNA"/>
</dbReference>
<evidence type="ECO:0000313" key="7">
    <source>
        <dbReference type="EMBL" id="CAF0776776.1"/>
    </source>
</evidence>
<dbReference type="InterPro" id="IPR031167">
    <property type="entry name" value="G_OBG"/>
</dbReference>
<comment type="caution">
    <text evidence="7">The sequence shown here is derived from an EMBL/GenBank/DDBJ whole genome shotgun (WGS) entry which is preliminary data.</text>
</comment>
<name>A0A813R4A8_9BILA</name>
<dbReference type="OrthoDB" id="347018at2759"/>
<organism evidence="7 8">
    <name type="scientific">Brachionus calyciflorus</name>
    <dbReference type="NCBI Taxonomy" id="104777"/>
    <lineage>
        <taxon>Eukaryota</taxon>
        <taxon>Metazoa</taxon>
        <taxon>Spiralia</taxon>
        <taxon>Gnathifera</taxon>
        <taxon>Rotifera</taxon>
        <taxon>Eurotatoria</taxon>
        <taxon>Monogononta</taxon>
        <taxon>Pseudotrocha</taxon>
        <taxon>Ploima</taxon>
        <taxon>Brachionidae</taxon>
        <taxon>Brachionus</taxon>
    </lineage>
</organism>
<dbReference type="PANTHER" id="PTHR11702:SF31">
    <property type="entry name" value="MITOCHONDRIAL RIBOSOME-ASSOCIATED GTPASE 2"/>
    <property type="match status" value="1"/>
</dbReference>
<evidence type="ECO:0000256" key="1">
    <source>
        <dbReference type="ARBA" id="ARBA00007699"/>
    </source>
</evidence>
<keyword evidence="2" id="KW-0690">Ribosome biogenesis</keyword>
<feature type="domain" description="OBG-type G" evidence="5">
    <location>
        <begin position="191"/>
        <end position="354"/>
    </location>
</feature>
<dbReference type="InterPro" id="IPR006073">
    <property type="entry name" value="GTP-bd"/>
</dbReference>
<dbReference type="SUPFAM" id="SSF82051">
    <property type="entry name" value="Obg GTP-binding protein N-terminal domain"/>
    <property type="match status" value="1"/>
</dbReference>
<dbReference type="InterPro" id="IPR014100">
    <property type="entry name" value="GTP-bd_Obg/CgtA"/>
</dbReference>
<dbReference type="FunFam" id="2.70.210.12:FF:000001">
    <property type="entry name" value="GTPase Obg"/>
    <property type="match status" value="1"/>
</dbReference>
<keyword evidence="8" id="KW-1185">Reference proteome</keyword>
<dbReference type="GO" id="GO:0000287">
    <property type="term" value="F:magnesium ion binding"/>
    <property type="evidence" value="ECO:0007669"/>
    <property type="project" value="InterPro"/>
</dbReference>
<dbReference type="InterPro" id="IPR005225">
    <property type="entry name" value="Small_GTP-bd"/>
</dbReference>
<evidence type="ECO:0000256" key="2">
    <source>
        <dbReference type="ARBA" id="ARBA00022517"/>
    </source>
</evidence>
<dbReference type="GO" id="GO:0005739">
    <property type="term" value="C:mitochondrion"/>
    <property type="evidence" value="ECO:0007669"/>
    <property type="project" value="TreeGrafter"/>
</dbReference>
<dbReference type="PANTHER" id="PTHR11702">
    <property type="entry name" value="DEVELOPMENTALLY REGULATED GTP-BINDING PROTEIN-RELATED"/>
    <property type="match status" value="1"/>
</dbReference>
<keyword evidence="3" id="KW-0547">Nucleotide-binding</keyword>
<dbReference type="InterPro" id="IPR027417">
    <property type="entry name" value="P-loop_NTPase"/>
</dbReference>
<dbReference type="GO" id="GO:0005525">
    <property type="term" value="F:GTP binding"/>
    <property type="evidence" value="ECO:0007669"/>
    <property type="project" value="UniProtKB-KW"/>
</dbReference>
<dbReference type="PROSITE" id="PS51710">
    <property type="entry name" value="G_OBG"/>
    <property type="match status" value="1"/>
</dbReference>
<proteinExistence type="inferred from homology"/>
<dbReference type="PRINTS" id="PR00326">
    <property type="entry name" value="GTP1OBG"/>
</dbReference>
<dbReference type="GO" id="GO:0003924">
    <property type="term" value="F:GTPase activity"/>
    <property type="evidence" value="ECO:0007669"/>
    <property type="project" value="InterPro"/>
</dbReference>
<dbReference type="PIRSF" id="PIRSF002401">
    <property type="entry name" value="GTP_bd_Obg/CgtA"/>
    <property type="match status" value="1"/>
</dbReference>
<evidence type="ECO:0000256" key="4">
    <source>
        <dbReference type="ARBA" id="ARBA00023134"/>
    </source>
</evidence>
<evidence type="ECO:0000256" key="3">
    <source>
        <dbReference type="ARBA" id="ARBA00022741"/>
    </source>
</evidence>
<dbReference type="InterPro" id="IPR006169">
    <property type="entry name" value="GTP1_OBG_dom"/>
</dbReference>
<comment type="similarity">
    <text evidence="1">Belongs to the TRAFAC class OBG-HflX-like GTPase superfamily. OBG GTPase family.</text>
</comment>
<dbReference type="InterPro" id="IPR036726">
    <property type="entry name" value="GTP1_OBG_dom_sf"/>
</dbReference>
<protein>
    <submittedName>
        <fullName evidence="7">Uncharacterized protein</fullName>
    </submittedName>
</protein>
<dbReference type="InterPro" id="IPR045086">
    <property type="entry name" value="OBG_GTPase"/>
</dbReference>
<dbReference type="NCBIfam" id="TIGR00231">
    <property type="entry name" value="small_GTP"/>
    <property type="match status" value="1"/>
</dbReference>
<dbReference type="SUPFAM" id="SSF52540">
    <property type="entry name" value="P-loop containing nucleoside triphosphate hydrolases"/>
    <property type="match status" value="1"/>
</dbReference>
<dbReference type="NCBIfam" id="TIGR02729">
    <property type="entry name" value="Obg_CgtA"/>
    <property type="match status" value="1"/>
</dbReference>
<evidence type="ECO:0000259" key="5">
    <source>
        <dbReference type="PROSITE" id="PS51710"/>
    </source>
</evidence>
<dbReference type="GO" id="GO:0042254">
    <property type="term" value="P:ribosome biogenesis"/>
    <property type="evidence" value="ECO:0007669"/>
    <property type="project" value="UniProtKB-UniRule"/>
</dbReference>
<feature type="domain" description="Obg" evidence="6">
    <location>
        <begin position="36"/>
        <end position="190"/>
    </location>
</feature>
<dbReference type="Gene3D" id="2.70.210.12">
    <property type="entry name" value="GTP1/OBG domain"/>
    <property type="match status" value="1"/>
</dbReference>